<proteinExistence type="predicted"/>
<evidence type="ECO:0000313" key="1">
    <source>
        <dbReference type="EMBL" id="KAI3368267.1"/>
    </source>
</evidence>
<sequence>MEICTYFGSVHRALLLVVLLSVCVRAEASPDQTKTVEFNVKPGGVVHTFSERVGKSYLFFTQFKVELKGTKIEYANAYSQTATAGQSDVPLKPEEFIIGDSTVDLVCNWMSFTDISFIMQIHKKVQEMRSGD</sequence>
<protein>
    <submittedName>
        <fullName evidence="1">Uncharacterized protein</fullName>
    </submittedName>
</protein>
<reference evidence="1" key="1">
    <citation type="submission" date="2022-04" db="EMBL/GenBank/DDBJ databases">
        <title>Jade perch genome.</title>
        <authorList>
            <person name="Chao B."/>
        </authorList>
    </citation>
    <scope>NUCLEOTIDE SEQUENCE</scope>
    <source>
        <strain evidence="1">CB-2022</strain>
    </source>
</reference>
<name>A0ACB8WKD5_9TELE</name>
<organism evidence="1 2">
    <name type="scientific">Scortum barcoo</name>
    <name type="common">barcoo grunter</name>
    <dbReference type="NCBI Taxonomy" id="214431"/>
    <lineage>
        <taxon>Eukaryota</taxon>
        <taxon>Metazoa</taxon>
        <taxon>Chordata</taxon>
        <taxon>Craniata</taxon>
        <taxon>Vertebrata</taxon>
        <taxon>Euteleostomi</taxon>
        <taxon>Actinopterygii</taxon>
        <taxon>Neopterygii</taxon>
        <taxon>Teleostei</taxon>
        <taxon>Neoteleostei</taxon>
        <taxon>Acanthomorphata</taxon>
        <taxon>Eupercaria</taxon>
        <taxon>Centrarchiformes</taxon>
        <taxon>Terapontoidei</taxon>
        <taxon>Terapontidae</taxon>
        <taxon>Scortum</taxon>
    </lineage>
</organism>
<evidence type="ECO:0000313" key="2">
    <source>
        <dbReference type="Proteomes" id="UP000831701"/>
    </source>
</evidence>
<dbReference type="Proteomes" id="UP000831701">
    <property type="component" value="Chromosome 8"/>
</dbReference>
<dbReference type="EMBL" id="CM041538">
    <property type="protein sequence ID" value="KAI3368267.1"/>
    <property type="molecule type" value="Genomic_DNA"/>
</dbReference>
<comment type="caution">
    <text evidence="1">The sequence shown here is derived from an EMBL/GenBank/DDBJ whole genome shotgun (WGS) entry which is preliminary data.</text>
</comment>
<gene>
    <name evidence="1" type="ORF">L3Q82_007984</name>
</gene>
<keyword evidence="2" id="KW-1185">Reference proteome</keyword>
<accession>A0ACB8WKD5</accession>